<feature type="signal peptide" evidence="1">
    <location>
        <begin position="1"/>
        <end position="16"/>
    </location>
</feature>
<keyword evidence="2" id="KW-1185">Reference proteome</keyword>
<feature type="chain" id="PRO_5034750192" evidence="1">
    <location>
        <begin position="17"/>
        <end position="681"/>
    </location>
</feature>
<dbReference type="KEGG" id="cvn:111132767"/>
<dbReference type="OrthoDB" id="6135460at2759"/>
<evidence type="ECO:0000313" key="2">
    <source>
        <dbReference type="Proteomes" id="UP000694844"/>
    </source>
</evidence>
<dbReference type="PANTHER" id="PTHR24024:SF18">
    <property type="entry name" value="SHORT-CHAIN COLLAGEN C4-LIKE"/>
    <property type="match status" value="1"/>
</dbReference>
<dbReference type="PANTHER" id="PTHR24024">
    <property type="entry name" value="PULMONARY SURFACTANT-ASSOCIATED PROTEIN A"/>
    <property type="match status" value="1"/>
</dbReference>
<dbReference type="AlphaFoldDB" id="A0A8B8E6P7"/>
<sequence length="681" mass="75435">MLFSLSIVTMFAIAQAEVNTGSCKDMLQGYLTGQLSSALGAYQVEALRREFKSFTDVIEKSMKDFKEKIDADRELVKDTRNRSVVYTGWGRKSCPSGADMVLSGYVGGSLYAHTGAAVDPLCLPKDPEWGIYRDGVQSFRAYVYGAEYETFEFSDLMSTIAQNDIPCAVCLVPNRSVVKMFPARKTCYKGWKLEYQGYLMAGRDGHQNHQAGAQFTCVDSHMDTLHGGKADRNGKLFHFVEARCGSLKCPPYIEGRELVCAMLFSLSIVTMFAIAQAEVNTGSYSRNRSVVYTRWGRKSCPSGADMVLSGYVGGSLYAHTGAAVDPLCLPKDPEWGIYRDGVQSFRAYVYGAEYETFEFSDLMSTIAQNDIPCAVCLVPNRSVVKMFPARKTCYKGRKLEYQGYLMAGRDGHQNHQAGAQFTCVDSHMDTLHGGKADRNGKLFHFVEARCGSLKCPPYVEGRELVCVMLFSLSIVTVFAIAQAEVNTGSCKDMLQDSRNRSVVYTRWGRKSCPSGADMVLSGYVGGSHYTSPGAAVDPLCLPKDPEWGIYRDGHQSLRAYVSGAEYETLEFSDLMTTIAQNDIPCAVCLVPNRSVVKMFPARKTCYKGWKLEYQGYLMAEHHEYQAGSQYTCVDSHPESLHGGKADKNGMLFHFVEARCGSLKCPPYVEGRELVCVVCSKE</sequence>
<dbReference type="RefSeq" id="XP_022336292.1">
    <property type="nucleotide sequence ID" value="XM_022480584.1"/>
</dbReference>
<dbReference type="GeneID" id="111132767"/>
<dbReference type="GO" id="GO:0005615">
    <property type="term" value="C:extracellular space"/>
    <property type="evidence" value="ECO:0007669"/>
    <property type="project" value="TreeGrafter"/>
</dbReference>
<gene>
    <name evidence="3" type="primary">LOC111132767</name>
</gene>
<reference evidence="3" key="1">
    <citation type="submission" date="2025-08" db="UniProtKB">
        <authorList>
            <consortium name="RefSeq"/>
        </authorList>
    </citation>
    <scope>IDENTIFICATION</scope>
    <source>
        <tissue evidence="3">Whole sample</tissue>
    </source>
</reference>
<dbReference type="InterPro" id="IPR051077">
    <property type="entry name" value="Ca-dependent_lectin"/>
</dbReference>
<accession>A0A8B8E6P7</accession>
<evidence type="ECO:0000313" key="3">
    <source>
        <dbReference type="RefSeq" id="XP_022336292.1"/>
    </source>
</evidence>
<proteinExistence type="predicted"/>
<keyword evidence="1" id="KW-0732">Signal</keyword>
<name>A0A8B8E6P7_CRAVI</name>
<protein>
    <submittedName>
        <fullName evidence="3">Uncharacterized protein LOC111132767</fullName>
    </submittedName>
</protein>
<dbReference type="Proteomes" id="UP000694844">
    <property type="component" value="Chromosome 5"/>
</dbReference>
<evidence type="ECO:0000256" key="1">
    <source>
        <dbReference type="SAM" id="SignalP"/>
    </source>
</evidence>
<organism evidence="2 3">
    <name type="scientific">Crassostrea virginica</name>
    <name type="common">Eastern oyster</name>
    <dbReference type="NCBI Taxonomy" id="6565"/>
    <lineage>
        <taxon>Eukaryota</taxon>
        <taxon>Metazoa</taxon>
        <taxon>Spiralia</taxon>
        <taxon>Lophotrochozoa</taxon>
        <taxon>Mollusca</taxon>
        <taxon>Bivalvia</taxon>
        <taxon>Autobranchia</taxon>
        <taxon>Pteriomorphia</taxon>
        <taxon>Ostreida</taxon>
        <taxon>Ostreoidea</taxon>
        <taxon>Ostreidae</taxon>
        <taxon>Crassostrea</taxon>
    </lineage>
</organism>